<feature type="domain" description="Beta-lactamase class A catalytic" evidence="5">
    <location>
        <begin position="85"/>
        <end position="361"/>
    </location>
</feature>
<dbReference type="EMBL" id="BAFK01000038">
    <property type="protein sequence ID" value="GAB60678.1"/>
    <property type="molecule type" value="Genomic_DNA"/>
</dbReference>
<dbReference type="SUPFAM" id="SSF56601">
    <property type="entry name" value="beta-lactamase/transpeptidase-like"/>
    <property type="match status" value="1"/>
</dbReference>
<dbReference type="EC" id="3.5.2.6" evidence="3"/>
<dbReference type="STRING" id="562729.RNAN_3704"/>
<evidence type="ECO:0000313" key="6">
    <source>
        <dbReference type="EMBL" id="GAB60678.1"/>
    </source>
</evidence>
<gene>
    <name evidence="6" type="ORF">RNAN_3704</name>
</gene>
<dbReference type="Proteomes" id="UP000004374">
    <property type="component" value="Unassembled WGS sequence"/>
</dbReference>
<evidence type="ECO:0000259" key="5">
    <source>
        <dbReference type="Pfam" id="PF13354"/>
    </source>
</evidence>
<comment type="similarity">
    <text evidence="2">Belongs to the class-A beta-lactamase family.</text>
</comment>
<dbReference type="Gene3D" id="3.40.710.10">
    <property type="entry name" value="DD-peptidase/beta-lactamase superfamily"/>
    <property type="match status" value="1"/>
</dbReference>
<evidence type="ECO:0000256" key="2">
    <source>
        <dbReference type="ARBA" id="ARBA00009009"/>
    </source>
</evidence>
<feature type="signal peptide" evidence="4">
    <location>
        <begin position="1"/>
        <end position="27"/>
    </location>
</feature>
<sequence>MTFALVLIMQKILLSLLLLSSPLAAVAETATEIQYQPLQPLLSQVTEQYPLLQQVLANPEPYRLQIIYTQIDRGADNNPNLTYYQFGLNDAHYFYPASTVKLPIALLALEWLAEQNVTGLNADTTMLTDAAADWQTSQTTDPTAANGLPSIAQYIKKVLLVSDNDGSNRLYELLGQDFINQRLAAKGLEHSLINHRLSVPLTTEQNRQFNPIRFVDSAGKTILALPARSTKQQYSNKDQPTLGRAYIKGSELINSPMDFTDKNRLSLTDFDGVIKRVIFPQLFAENERFKLRPEDRALVLRYMALLPPDSINPVYDTKQYPANYSKFLLFGGNAQQIPEHIKIFNKTGWAYGHIIDGAYIADLQQGIEFFISAVIYANENDTLNDDQYQTDEVALPFLRQLGEYLYQHELQRPKKHKPDLSEVIRVTASDAEID</sequence>
<dbReference type="PANTHER" id="PTHR35333:SF3">
    <property type="entry name" value="BETA-LACTAMASE-TYPE TRANSPEPTIDASE FOLD CONTAINING PROTEIN"/>
    <property type="match status" value="1"/>
</dbReference>
<comment type="caution">
    <text evidence="6">The sequence shown here is derived from an EMBL/GenBank/DDBJ whole genome shotgun (WGS) entry which is preliminary data.</text>
</comment>
<dbReference type="PANTHER" id="PTHR35333">
    <property type="entry name" value="BETA-LACTAMASE"/>
    <property type="match status" value="1"/>
</dbReference>
<dbReference type="GO" id="GO:0046677">
    <property type="term" value="P:response to antibiotic"/>
    <property type="evidence" value="ECO:0007669"/>
    <property type="project" value="InterPro"/>
</dbReference>
<comment type="catalytic activity">
    <reaction evidence="1">
        <text>a beta-lactam + H2O = a substituted beta-amino acid</text>
        <dbReference type="Rhea" id="RHEA:20401"/>
        <dbReference type="ChEBI" id="CHEBI:15377"/>
        <dbReference type="ChEBI" id="CHEBI:35627"/>
        <dbReference type="ChEBI" id="CHEBI:140347"/>
        <dbReference type="EC" id="3.5.2.6"/>
    </reaction>
</comment>
<evidence type="ECO:0000256" key="3">
    <source>
        <dbReference type="ARBA" id="ARBA00012865"/>
    </source>
</evidence>
<keyword evidence="7" id="KW-1185">Reference proteome</keyword>
<organism evidence="6 7">
    <name type="scientific">Rheinheimera nanhaiensis E407-8</name>
    <dbReference type="NCBI Taxonomy" id="562729"/>
    <lineage>
        <taxon>Bacteria</taxon>
        <taxon>Pseudomonadati</taxon>
        <taxon>Pseudomonadota</taxon>
        <taxon>Gammaproteobacteria</taxon>
        <taxon>Chromatiales</taxon>
        <taxon>Chromatiaceae</taxon>
        <taxon>Rheinheimera</taxon>
    </lineage>
</organism>
<evidence type="ECO:0000256" key="4">
    <source>
        <dbReference type="SAM" id="SignalP"/>
    </source>
</evidence>
<dbReference type="InterPro" id="IPR000871">
    <property type="entry name" value="Beta-lactam_class-A"/>
</dbReference>
<name>I1E300_9GAMM</name>
<keyword evidence="4" id="KW-0732">Signal</keyword>
<dbReference type="AlphaFoldDB" id="I1E300"/>
<feature type="chain" id="PRO_5003639156" description="beta-lactamase" evidence="4">
    <location>
        <begin position="28"/>
        <end position="434"/>
    </location>
</feature>
<evidence type="ECO:0000313" key="7">
    <source>
        <dbReference type="Proteomes" id="UP000004374"/>
    </source>
</evidence>
<evidence type="ECO:0000256" key="1">
    <source>
        <dbReference type="ARBA" id="ARBA00001526"/>
    </source>
</evidence>
<accession>I1E300</accession>
<reference evidence="6 7" key="1">
    <citation type="journal article" date="2012" name="J. Bacteriol.">
        <title>Genome Sequence of the Protease-Producing Bacterium Rheinheimera nanhaiensis E407-8T, Isolated from Deep-Sea Sediment of the South China Sea.</title>
        <authorList>
            <person name="Zhang X.-Y."/>
            <person name="Zhang Y.-J."/>
            <person name="Qin Q.-L."/>
            <person name="Xie B.-B."/>
            <person name="Chen X.-L."/>
            <person name="Zhou B.-C."/>
            <person name="Zhang Y.-Z."/>
        </authorList>
    </citation>
    <scope>NUCLEOTIDE SEQUENCE [LARGE SCALE GENOMIC DNA]</scope>
    <source>
        <strain evidence="6 7">E407-8</strain>
    </source>
</reference>
<dbReference type="InterPro" id="IPR045155">
    <property type="entry name" value="Beta-lactam_cat"/>
</dbReference>
<dbReference type="InterPro" id="IPR012338">
    <property type="entry name" value="Beta-lactam/transpept-like"/>
</dbReference>
<dbReference type="GO" id="GO:0008800">
    <property type="term" value="F:beta-lactamase activity"/>
    <property type="evidence" value="ECO:0007669"/>
    <property type="project" value="UniProtKB-EC"/>
</dbReference>
<dbReference type="Pfam" id="PF13354">
    <property type="entry name" value="Beta-lactamase2"/>
    <property type="match status" value="1"/>
</dbReference>
<proteinExistence type="inferred from homology"/>
<protein>
    <recommendedName>
        <fullName evidence="3">beta-lactamase</fullName>
        <ecNumber evidence="3">3.5.2.6</ecNumber>
    </recommendedName>
</protein>
<dbReference type="GO" id="GO:0030655">
    <property type="term" value="P:beta-lactam antibiotic catabolic process"/>
    <property type="evidence" value="ECO:0007669"/>
    <property type="project" value="InterPro"/>
</dbReference>